<protein>
    <submittedName>
        <fullName evidence="4">Single-stranded DNA-binding protein</fullName>
    </submittedName>
</protein>
<dbReference type="SUPFAM" id="SSF50249">
    <property type="entry name" value="Nucleic acid-binding proteins"/>
    <property type="match status" value="1"/>
</dbReference>
<keyword evidence="1 2" id="KW-0238">DNA-binding</keyword>
<organism evidence="4 5">
    <name type="scientific">Stackebrandtia albiflava</name>
    <dbReference type="NCBI Taxonomy" id="406432"/>
    <lineage>
        <taxon>Bacteria</taxon>
        <taxon>Bacillati</taxon>
        <taxon>Actinomycetota</taxon>
        <taxon>Actinomycetes</taxon>
        <taxon>Glycomycetales</taxon>
        <taxon>Glycomycetaceae</taxon>
        <taxon>Stackebrandtia</taxon>
    </lineage>
</organism>
<gene>
    <name evidence="4" type="ORF">LX16_0600</name>
</gene>
<dbReference type="Pfam" id="PF00436">
    <property type="entry name" value="SSB"/>
    <property type="match status" value="1"/>
</dbReference>
<dbReference type="Proteomes" id="UP000321617">
    <property type="component" value="Unassembled WGS sequence"/>
</dbReference>
<keyword evidence="5" id="KW-1185">Reference proteome</keyword>
<proteinExistence type="predicted"/>
<dbReference type="InterPro" id="IPR012340">
    <property type="entry name" value="NA-bd_OB-fold"/>
</dbReference>
<dbReference type="CDD" id="cd04496">
    <property type="entry name" value="SSB_OBF"/>
    <property type="match status" value="1"/>
</dbReference>
<name>A0A562VAK2_9ACTN</name>
<accession>A0A562VAK2</accession>
<dbReference type="PROSITE" id="PS50935">
    <property type="entry name" value="SSB"/>
    <property type="match status" value="1"/>
</dbReference>
<evidence type="ECO:0000313" key="5">
    <source>
        <dbReference type="Proteomes" id="UP000321617"/>
    </source>
</evidence>
<evidence type="ECO:0000256" key="1">
    <source>
        <dbReference type="ARBA" id="ARBA00023125"/>
    </source>
</evidence>
<dbReference type="Gene3D" id="2.40.50.140">
    <property type="entry name" value="Nucleic acid-binding proteins"/>
    <property type="match status" value="1"/>
</dbReference>
<dbReference type="InterPro" id="IPR000424">
    <property type="entry name" value="Primosome_PriB/ssb"/>
</dbReference>
<sequence>MYDTLVTLVGNVATKPTRREPGSGTLTEFRIASTSRRYDRQHDKWIDGDELFVKVSCWRTLADNVFDSLSVGDPVILRGRLFSRRFTDDNGTARYVYEVNAHAVGHDLSRGVTRFTRRGRTTPGIGGGSRNPEFDAIVSDVESGLAAVSLPAQPDRASRHSATTRSGSSGMTWTGGPSSMPRCASDTRPFTESTSLLTALSDDSLAASAGTSWISRLSARVAGSSPLRPSRRMRLLSHQFSSWSSLWSGRGLPAPGRLSNSPRSWASRICLSIRDSKRSLISACLRRWVRATSLSAAAARNRMDDTGIGLVSCSRAWWRRPVVERSRMRVTRVSLIR</sequence>
<dbReference type="AlphaFoldDB" id="A0A562VAK2"/>
<feature type="region of interest" description="Disordered" evidence="3">
    <location>
        <begin position="150"/>
        <end position="188"/>
    </location>
</feature>
<evidence type="ECO:0000313" key="4">
    <source>
        <dbReference type="EMBL" id="TWJ14906.1"/>
    </source>
</evidence>
<dbReference type="EMBL" id="VLLL01000005">
    <property type="protein sequence ID" value="TWJ14906.1"/>
    <property type="molecule type" value="Genomic_DNA"/>
</dbReference>
<feature type="compositionally biased region" description="Polar residues" evidence="3">
    <location>
        <begin position="160"/>
        <end position="177"/>
    </location>
</feature>
<reference evidence="4 5" key="1">
    <citation type="journal article" date="2013" name="Stand. Genomic Sci.">
        <title>Genomic Encyclopedia of Type Strains, Phase I: The one thousand microbial genomes (KMG-I) project.</title>
        <authorList>
            <person name="Kyrpides N.C."/>
            <person name="Woyke T."/>
            <person name="Eisen J.A."/>
            <person name="Garrity G."/>
            <person name="Lilburn T.G."/>
            <person name="Beck B.J."/>
            <person name="Whitman W.B."/>
            <person name="Hugenholtz P."/>
            <person name="Klenk H.P."/>
        </authorList>
    </citation>
    <scope>NUCLEOTIDE SEQUENCE [LARGE SCALE GENOMIC DNA]</scope>
    <source>
        <strain evidence="4 5">DSM 45044</strain>
    </source>
</reference>
<evidence type="ECO:0000256" key="2">
    <source>
        <dbReference type="PROSITE-ProRule" id="PRU00252"/>
    </source>
</evidence>
<dbReference type="GO" id="GO:0003697">
    <property type="term" value="F:single-stranded DNA binding"/>
    <property type="evidence" value="ECO:0007669"/>
    <property type="project" value="InterPro"/>
</dbReference>
<comment type="caution">
    <text evidence="4">The sequence shown here is derived from an EMBL/GenBank/DDBJ whole genome shotgun (WGS) entry which is preliminary data.</text>
</comment>
<evidence type="ECO:0000256" key="3">
    <source>
        <dbReference type="SAM" id="MobiDB-lite"/>
    </source>
</evidence>